<dbReference type="Pfam" id="PF00096">
    <property type="entry name" value="zf-C2H2"/>
    <property type="match status" value="2"/>
</dbReference>
<accession>A0A4P9XIJ2</accession>
<dbReference type="GO" id="GO:0008270">
    <property type="term" value="F:zinc ion binding"/>
    <property type="evidence" value="ECO:0007669"/>
    <property type="project" value="UniProtKB-KW"/>
</dbReference>
<dbReference type="InterPro" id="IPR013087">
    <property type="entry name" value="Znf_C2H2_type"/>
</dbReference>
<evidence type="ECO:0000259" key="10">
    <source>
        <dbReference type="PROSITE" id="PS50157"/>
    </source>
</evidence>
<gene>
    <name evidence="11" type="ORF">THASP1DRAFT_3829</name>
</gene>
<dbReference type="STRING" id="78915.A0A4P9XIJ2"/>
<keyword evidence="12" id="KW-1185">Reference proteome</keyword>
<dbReference type="InterPro" id="IPR036236">
    <property type="entry name" value="Znf_C2H2_sf"/>
</dbReference>
<dbReference type="Proteomes" id="UP000271241">
    <property type="component" value="Unassembled WGS sequence"/>
</dbReference>
<feature type="non-terminal residue" evidence="11">
    <location>
        <position position="1"/>
    </location>
</feature>
<dbReference type="PROSITE" id="PS50157">
    <property type="entry name" value="ZINC_FINGER_C2H2_2"/>
    <property type="match status" value="2"/>
</dbReference>
<evidence type="ECO:0000256" key="2">
    <source>
        <dbReference type="ARBA" id="ARBA00022723"/>
    </source>
</evidence>
<name>A0A4P9XIJ2_9FUNG</name>
<dbReference type="AlphaFoldDB" id="A0A4P9XIJ2"/>
<evidence type="ECO:0000256" key="7">
    <source>
        <dbReference type="ARBA" id="ARBA00023163"/>
    </source>
</evidence>
<evidence type="ECO:0000256" key="9">
    <source>
        <dbReference type="PROSITE-ProRule" id="PRU00042"/>
    </source>
</evidence>
<evidence type="ECO:0000256" key="6">
    <source>
        <dbReference type="ARBA" id="ARBA00023015"/>
    </source>
</evidence>
<keyword evidence="6" id="KW-0805">Transcription regulation</keyword>
<dbReference type="SMART" id="SM00355">
    <property type="entry name" value="ZnF_C2H2"/>
    <property type="match status" value="2"/>
</dbReference>
<dbReference type="FunFam" id="3.30.160.60:FF:000761">
    <property type="entry name" value="Zinc finger protein 449"/>
    <property type="match status" value="1"/>
</dbReference>
<comment type="similarity">
    <text evidence="1">Belongs to the krueppel C2H2-type zinc-finger protein family.</text>
</comment>
<evidence type="ECO:0000313" key="12">
    <source>
        <dbReference type="Proteomes" id="UP000271241"/>
    </source>
</evidence>
<evidence type="ECO:0000256" key="5">
    <source>
        <dbReference type="ARBA" id="ARBA00022833"/>
    </source>
</evidence>
<reference evidence="12" key="1">
    <citation type="journal article" date="2018" name="Nat. Microbiol.">
        <title>Leveraging single-cell genomics to expand the fungal tree of life.</title>
        <authorList>
            <person name="Ahrendt S.R."/>
            <person name="Quandt C.A."/>
            <person name="Ciobanu D."/>
            <person name="Clum A."/>
            <person name="Salamov A."/>
            <person name="Andreopoulos B."/>
            <person name="Cheng J.F."/>
            <person name="Woyke T."/>
            <person name="Pelin A."/>
            <person name="Henrissat B."/>
            <person name="Reynolds N.K."/>
            <person name="Benny G.L."/>
            <person name="Smith M.E."/>
            <person name="James T.Y."/>
            <person name="Grigoriev I.V."/>
        </authorList>
    </citation>
    <scope>NUCLEOTIDE SEQUENCE [LARGE SCALE GENOMIC DNA]</scope>
    <source>
        <strain evidence="12">RSA 1356</strain>
    </source>
</reference>
<dbReference type="FunFam" id="3.30.160.60:FF:000125">
    <property type="entry name" value="Putative zinc finger protein 143"/>
    <property type="match status" value="1"/>
</dbReference>
<dbReference type="GO" id="GO:0000978">
    <property type="term" value="F:RNA polymerase II cis-regulatory region sequence-specific DNA binding"/>
    <property type="evidence" value="ECO:0007669"/>
    <property type="project" value="TreeGrafter"/>
</dbReference>
<feature type="domain" description="C2H2-type" evidence="10">
    <location>
        <begin position="1"/>
        <end position="26"/>
    </location>
</feature>
<dbReference type="GO" id="GO:0005667">
    <property type="term" value="C:transcription regulator complex"/>
    <property type="evidence" value="ECO:0007669"/>
    <property type="project" value="TreeGrafter"/>
</dbReference>
<evidence type="ECO:0000256" key="8">
    <source>
        <dbReference type="ARBA" id="ARBA00023242"/>
    </source>
</evidence>
<protein>
    <recommendedName>
        <fullName evidence="10">C2H2-type domain-containing protein</fullName>
    </recommendedName>
</protein>
<dbReference type="GO" id="GO:0000785">
    <property type="term" value="C:chromatin"/>
    <property type="evidence" value="ECO:0007669"/>
    <property type="project" value="TreeGrafter"/>
</dbReference>
<keyword evidence="3" id="KW-0677">Repeat</keyword>
<evidence type="ECO:0000256" key="3">
    <source>
        <dbReference type="ARBA" id="ARBA00022737"/>
    </source>
</evidence>
<dbReference type="Gene3D" id="3.30.160.60">
    <property type="entry name" value="Classic Zinc Finger"/>
    <property type="match status" value="2"/>
</dbReference>
<keyword evidence="8" id="KW-0539">Nucleus</keyword>
<organism evidence="11 12">
    <name type="scientific">Thamnocephalis sphaerospora</name>
    <dbReference type="NCBI Taxonomy" id="78915"/>
    <lineage>
        <taxon>Eukaryota</taxon>
        <taxon>Fungi</taxon>
        <taxon>Fungi incertae sedis</taxon>
        <taxon>Zoopagomycota</taxon>
        <taxon>Zoopagomycotina</taxon>
        <taxon>Zoopagomycetes</taxon>
        <taxon>Zoopagales</taxon>
        <taxon>Sigmoideomycetaceae</taxon>
        <taxon>Thamnocephalis</taxon>
    </lineage>
</organism>
<keyword evidence="2" id="KW-0479">Metal-binding</keyword>
<proteinExistence type="inferred from homology"/>
<dbReference type="PROSITE" id="PS00028">
    <property type="entry name" value="ZINC_FINGER_C2H2_1"/>
    <property type="match status" value="2"/>
</dbReference>
<feature type="non-terminal residue" evidence="11">
    <location>
        <position position="55"/>
    </location>
</feature>
<keyword evidence="7" id="KW-0804">Transcription</keyword>
<evidence type="ECO:0000256" key="4">
    <source>
        <dbReference type="ARBA" id="ARBA00022771"/>
    </source>
</evidence>
<dbReference type="GO" id="GO:0000981">
    <property type="term" value="F:DNA-binding transcription factor activity, RNA polymerase II-specific"/>
    <property type="evidence" value="ECO:0007669"/>
    <property type="project" value="TreeGrafter"/>
</dbReference>
<dbReference type="GO" id="GO:0031519">
    <property type="term" value="C:PcG protein complex"/>
    <property type="evidence" value="ECO:0007669"/>
    <property type="project" value="TreeGrafter"/>
</dbReference>
<dbReference type="SUPFAM" id="SSF57667">
    <property type="entry name" value="beta-beta-alpha zinc fingers"/>
    <property type="match status" value="1"/>
</dbReference>
<keyword evidence="4 9" id="KW-0863">Zinc-finger</keyword>
<keyword evidence="5" id="KW-0862">Zinc</keyword>
<dbReference type="PANTHER" id="PTHR14003:SF19">
    <property type="entry name" value="YY2 TRANSCRIPTION FACTOR"/>
    <property type="match status" value="1"/>
</dbReference>
<evidence type="ECO:0000256" key="1">
    <source>
        <dbReference type="ARBA" id="ARBA00006991"/>
    </source>
</evidence>
<evidence type="ECO:0000313" key="11">
    <source>
        <dbReference type="EMBL" id="RKP05525.1"/>
    </source>
</evidence>
<dbReference type="OrthoDB" id="6077919at2759"/>
<sequence length="55" mass="6379">CQECQKRFARPSALRLHMRTHSGERPHACPHPGCGRRFSVQSNLTRHLRLHARHG</sequence>
<dbReference type="PANTHER" id="PTHR14003">
    <property type="entry name" value="TRANSCRIPTIONAL REPRESSOR PROTEIN YY"/>
    <property type="match status" value="1"/>
</dbReference>
<feature type="domain" description="C2H2-type" evidence="10">
    <location>
        <begin position="27"/>
        <end position="55"/>
    </location>
</feature>
<dbReference type="EMBL" id="KZ993104">
    <property type="protein sequence ID" value="RKP05525.1"/>
    <property type="molecule type" value="Genomic_DNA"/>
</dbReference>